<proteinExistence type="predicted"/>
<dbReference type="Proteomes" id="UP000252118">
    <property type="component" value="Unassembled WGS sequence"/>
</dbReference>
<evidence type="ECO:0008006" key="3">
    <source>
        <dbReference type="Google" id="ProtNLM"/>
    </source>
</evidence>
<organism evidence="1 2">
    <name type="scientific">Rossellomorea aquimaris</name>
    <dbReference type="NCBI Taxonomy" id="189382"/>
    <lineage>
        <taxon>Bacteria</taxon>
        <taxon>Bacillati</taxon>
        <taxon>Bacillota</taxon>
        <taxon>Bacilli</taxon>
        <taxon>Bacillales</taxon>
        <taxon>Bacillaceae</taxon>
        <taxon>Rossellomorea</taxon>
    </lineage>
</organism>
<evidence type="ECO:0000313" key="2">
    <source>
        <dbReference type="Proteomes" id="UP000252118"/>
    </source>
</evidence>
<evidence type="ECO:0000313" key="1">
    <source>
        <dbReference type="EMBL" id="RBP04454.1"/>
    </source>
</evidence>
<comment type="caution">
    <text evidence="1">The sequence shown here is derived from an EMBL/GenBank/DDBJ whole genome shotgun (WGS) entry which is preliminary data.</text>
</comment>
<dbReference type="OrthoDB" id="2940050at2"/>
<name>A0A366EQ76_9BACI</name>
<gene>
    <name evidence="1" type="ORF">DET59_106246</name>
</gene>
<protein>
    <recommendedName>
        <fullName evidence="3">Lipoprotein</fullName>
    </recommendedName>
</protein>
<reference evidence="1 2" key="1">
    <citation type="submission" date="2018-06" db="EMBL/GenBank/DDBJ databases">
        <title>Freshwater and sediment microbial communities from various areas in North America, analyzing microbe dynamics in response to fracking.</title>
        <authorList>
            <person name="Lamendella R."/>
        </authorList>
    </citation>
    <scope>NUCLEOTIDE SEQUENCE [LARGE SCALE GENOMIC DNA]</scope>
    <source>
        <strain evidence="1 2">97B</strain>
    </source>
</reference>
<accession>A0A366EQ76</accession>
<dbReference type="RefSeq" id="WP_113969653.1">
    <property type="nucleotide sequence ID" value="NZ_QNRJ01000006.1"/>
</dbReference>
<dbReference type="EMBL" id="QNRJ01000006">
    <property type="protein sequence ID" value="RBP04454.1"/>
    <property type="molecule type" value="Genomic_DNA"/>
</dbReference>
<dbReference type="AlphaFoldDB" id="A0A366EQ76"/>
<sequence length="140" mass="15846">MAAFLLAGCFNNGDSIIYEKLEVNDFDSPPKSTVLTRKEMTNKTLRYTEIKIEKAGEEAARLSVADGFSGLNDHFSSGIVDVIDSEAHKYRAIYIGNDNTVDYIKNNDPKNEYEKVVLELYDAMEEANEKMPYIEFTVVE</sequence>